<feature type="region of interest" description="Disordered" evidence="1">
    <location>
        <begin position="1"/>
        <end position="355"/>
    </location>
</feature>
<evidence type="ECO:0000313" key="4">
    <source>
        <dbReference type="Proteomes" id="UP001148614"/>
    </source>
</evidence>
<feature type="region of interest" description="Disordered" evidence="1">
    <location>
        <begin position="665"/>
        <end position="741"/>
    </location>
</feature>
<organism evidence="3 4">
    <name type="scientific">Xylaria arbuscula</name>
    <dbReference type="NCBI Taxonomy" id="114810"/>
    <lineage>
        <taxon>Eukaryota</taxon>
        <taxon>Fungi</taxon>
        <taxon>Dikarya</taxon>
        <taxon>Ascomycota</taxon>
        <taxon>Pezizomycotina</taxon>
        <taxon>Sordariomycetes</taxon>
        <taxon>Xylariomycetidae</taxon>
        <taxon>Xylariales</taxon>
        <taxon>Xylariaceae</taxon>
        <taxon>Xylaria</taxon>
    </lineage>
</organism>
<feature type="compositionally biased region" description="Pro residues" evidence="1">
    <location>
        <begin position="330"/>
        <end position="348"/>
    </location>
</feature>
<evidence type="ECO:0000313" key="3">
    <source>
        <dbReference type="EMBL" id="KAJ3556419.1"/>
    </source>
</evidence>
<feature type="compositionally biased region" description="Polar residues" evidence="1">
    <location>
        <begin position="205"/>
        <end position="215"/>
    </location>
</feature>
<dbReference type="Pfam" id="PF04424">
    <property type="entry name" value="MINDY_DUB"/>
    <property type="match status" value="1"/>
</dbReference>
<dbReference type="AlphaFoldDB" id="A0A9W8N5A1"/>
<name>A0A9W8N5A1_9PEZI</name>
<dbReference type="InterPro" id="IPR007518">
    <property type="entry name" value="MINDY"/>
</dbReference>
<evidence type="ECO:0000259" key="2">
    <source>
        <dbReference type="Pfam" id="PF04424"/>
    </source>
</evidence>
<feature type="compositionally biased region" description="Polar residues" evidence="1">
    <location>
        <begin position="55"/>
        <end position="67"/>
    </location>
</feature>
<dbReference type="Proteomes" id="UP001148614">
    <property type="component" value="Unassembled WGS sequence"/>
</dbReference>
<evidence type="ECO:0000256" key="1">
    <source>
        <dbReference type="SAM" id="MobiDB-lite"/>
    </source>
</evidence>
<dbReference type="GO" id="GO:0016807">
    <property type="term" value="F:cysteine-type carboxypeptidase activity"/>
    <property type="evidence" value="ECO:0007669"/>
    <property type="project" value="TreeGrafter"/>
</dbReference>
<reference evidence="3" key="1">
    <citation type="submission" date="2022-07" db="EMBL/GenBank/DDBJ databases">
        <title>Genome Sequence of Xylaria arbuscula.</title>
        <authorList>
            <person name="Buettner E."/>
        </authorList>
    </citation>
    <scope>NUCLEOTIDE SEQUENCE</scope>
    <source>
        <strain evidence="3">VT107</strain>
    </source>
</reference>
<comment type="caution">
    <text evidence="3">The sequence shown here is derived from an EMBL/GenBank/DDBJ whole genome shotgun (WGS) entry which is preliminary data.</text>
</comment>
<proteinExistence type="predicted"/>
<dbReference type="GO" id="GO:0005829">
    <property type="term" value="C:cytosol"/>
    <property type="evidence" value="ECO:0007669"/>
    <property type="project" value="TreeGrafter"/>
</dbReference>
<dbReference type="GO" id="GO:0071108">
    <property type="term" value="P:protein K48-linked deubiquitination"/>
    <property type="evidence" value="ECO:0007669"/>
    <property type="project" value="TreeGrafter"/>
</dbReference>
<sequence>MVTRKPIPDRNSPNADNTNASEPPRIEVWSATDSEVDTERIWGAQDQAPEGHGGNNENVSPDVSQQVPDPLRPGVTTISPPYEQGERNPWGDLENGVIVPTGDQSQPTRVPTVLRPGVARSETNPFKRKPVKPSPEAVDSAKKPFPEPAIVSEPPTEAFSLLDVNESPDQNTNPWQPALDGTKISGSAPAPSLLLDQDSDKNVWGSGSQSLSASPGVTPAKSSGNNHSSASPSPTPLNTSAVTNLLDDENAWGREESSNKSQNGKQPAELQSAILPESIDGWNVVDHEPLPEPVPGTLSKQSTWEKFDAEDEDTAKEVTAPEAPEAEEVPPLPPRTSIEVPPPQPPRRQSPSNVNMSETYQIKNIRWHDSKAAHNPRESPILVQNANGPCPLVALVNALTLTTPPDQAKTNLVETLGAREQISLSFLLEAVVDELMSFRHVGSDAPLPDMSELYGFLQGLHTGMNVNPRFIPAPEAVAAHEQTLPNGGIPGTFEKTRDMELYATFKVPLIHGWLPPKDDDIYDALKKRAVSYDDAQNLLFREEELEYKFSSSQTGLSEEEQQLYQDIITIKSFLSTTATQLTSSGLDIITKSIKPGDVAILFRNDHFSTLYRHPQTLQLFTLVTDAGYFTHDEVVWESLADVRGERAEFFSGDFRVVGGNQVQRTQSNDSGWYDDPSSVADTSNNGGWQTVRNRRTQHNRQSEPAATTTPLSPHEQEDRDLALALQLQEEEEERHRKRWKP</sequence>
<dbReference type="GO" id="GO:1990380">
    <property type="term" value="F:K48-linked deubiquitinase activity"/>
    <property type="evidence" value="ECO:0007669"/>
    <property type="project" value="InterPro"/>
</dbReference>
<dbReference type="GO" id="GO:0004843">
    <property type="term" value="F:cysteine-type deubiquitinase activity"/>
    <property type="evidence" value="ECO:0007669"/>
    <property type="project" value="InterPro"/>
</dbReference>
<feature type="compositionally biased region" description="Polar residues" evidence="1">
    <location>
        <begin position="679"/>
        <end position="691"/>
    </location>
</feature>
<protein>
    <recommendedName>
        <fullName evidence="2">MINDY deubiquitinase domain-containing protein</fullName>
    </recommendedName>
</protein>
<gene>
    <name evidence="3" type="ORF">NPX13_g10138</name>
</gene>
<dbReference type="EMBL" id="JANPWZ010002744">
    <property type="protein sequence ID" value="KAJ3556419.1"/>
    <property type="molecule type" value="Genomic_DNA"/>
</dbReference>
<keyword evidence="4" id="KW-1185">Reference proteome</keyword>
<dbReference type="InterPro" id="IPR033979">
    <property type="entry name" value="MINDY_domain"/>
</dbReference>
<feature type="domain" description="MINDY deubiquitinase" evidence="2">
    <location>
        <begin position="358"/>
        <end position="654"/>
    </location>
</feature>
<feature type="compositionally biased region" description="Polar residues" evidence="1">
    <location>
        <begin position="702"/>
        <end position="711"/>
    </location>
</feature>
<dbReference type="PANTHER" id="PTHR18063">
    <property type="entry name" value="NF-E2 INDUCIBLE PROTEIN"/>
    <property type="match status" value="1"/>
</dbReference>
<dbReference type="GO" id="GO:0071944">
    <property type="term" value="C:cell periphery"/>
    <property type="evidence" value="ECO:0007669"/>
    <property type="project" value="TreeGrafter"/>
</dbReference>
<feature type="compositionally biased region" description="Polar residues" evidence="1">
    <location>
        <begin position="11"/>
        <end position="21"/>
    </location>
</feature>
<dbReference type="PANTHER" id="PTHR18063:SF6">
    <property type="entry name" value="UBIQUITIN CARBOXYL-TERMINAL HYDROLASE"/>
    <property type="match status" value="1"/>
</dbReference>
<accession>A0A9W8N5A1</accession>
<feature type="compositionally biased region" description="Low complexity" evidence="1">
    <location>
        <begin position="222"/>
        <end position="232"/>
    </location>
</feature>
<dbReference type="VEuPathDB" id="FungiDB:F4678DRAFT_358473"/>